<organism evidence="1 2">
    <name type="scientific">Actinomadura harenae</name>
    <dbReference type="NCBI Taxonomy" id="2483351"/>
    <lineage>
        <taxon>Bacteria</taxon>
        <taxon>Bacillati</taxon>
        <taxon>Actinomycetota</taxon>
        <taxon>Actinomycetes</taxon>
        <taxon>Streptosporangiales</taxon>
        <taxon>Thermomonosporaceae</taxon>
        <taxon>Actinomadura</taxon>
    </lineage>
</organism>
<name>A0A3M2LYY8_9ACTN</name>
<dbReference type="InterPro" id="IPR034660">
    <property type="entry name" value="DinB/YfiT-like"/>
</dbReference>
<evidence type="ECO:0000313" key="1">
    <source>
        <dbReference type="EMBL" id="RMI41813.1"/>
    </source>
</evidence>
<dbReference type="Gene3D" id="1.20.120.450">
    <property type="entry name" value="dinb family like domain"/>
    <property type="match status" value="1"/>
</dbReference>
<dbReference type="EMBL" id="RFFG01000039">
    <property type="protein sequence ID" value="RMI41813.1"/>
    <property type="molecule type" value="Genomic_DNA"/>
</dbReference>
<dbReference type="AlphaFoldDB" id="A0A3M2LYY8"/>
<evidence type="ECO:0000313" key="2">
    <source>
        <dbReference type="Proteomes" id="UP000282674"/>
    </source>
</evidence>
<accession>A0A3M2LYY8</accession>
<keyword evidence="2" id="KW-1185">Reference proteome</keyword>
<protein>
    <submittedName>
        <fullName evidence="1">DinB family protein</fullName>
    </submittedName>
</protein>
<dbReference type="RefSeq" id="WP_122196304.1">
    <property type="nucleotide sequence ID" value="NZ_JBHSKC010000023.1"/>
</dbReference>
<dbReference type="Proteomes" id="UP000282674">
    <property type="component" value="Unassembled WGS sequence"/>
</dbReference>
<dbReference type="InterPro" id="IPR007061">
    <property type="entry name" value="MST-like"/>
</dbReference>
<dbReference type="SUPFAM" id="SSF109854">
    <property type="entry name" value="DinB/YfiT-like putative metalloenzymes"/>
    <property type="match status" value="1"/>
</dbReference>
<proteinExistence type="predicted"/>
<dbReference type="Pfam" id="PF04978">
    <property type="entry name" value="MST"/>
    <property type="match status" value="1"/>
</dbReference>
<sequence length="197" mass="22234">MTHPDIKTRLHEYLVYGREALLWKLEGLSEYDLRRPMTPTGTNLLGLVKHLAGTESVYFGLVFGRPFPEDLPWMGEHAETNADMWATPDESRAEILALYERVRAFTDAAIADLPMDATGRVPWWPEERANVTLGQILVHVAMETHRHAGHADVVRELIDGAVGMRVGRENMPETDPNWWADYRNKLEEAAKTAAASS</sequence>
<gene>
    <name evidence="1" type="ORF">EBO15_21985</name>
</gene>
<reference evidence="1 2" key="1">
    <citation type="submission" date="2018-10" db="EMBL/GenBank/DDBJ databases">
        <title>Isolation from soil.</title>
        <authorList>
            <person name="Hu J."/>
        </authorList>
    </citation>
    <scope>NUCLEOTIDE SEQUENCE [LARGE SCALE GENOMIC DNA]</scope>
    <source>
        <strain evidence="1 2">NEAU-Ht49</strain>
    </source>
</reference>
<dbReference type="OrthoDB" id="4548523at2"/>
<comment type="caution">
    <text evidence="1">The sequence shown here is derived from an EMBL/GenBank/DDBJ whole genome shotgun (WGS) entry which is preliminary data.</text>
</comment>